<organism evidence="4 5">
    <name type="scientific">Hermetia illucens</name>
    <name type="common">Black soldier fly</name>
    <dbReference type="NCBI Taxonomy" id="343691"/>
    <lineage>
        <taxon>Eukaryota</taxon>
        <taxon>Metazoa</taxon>
        <taxon>Ecdysozoa</taxon>
        <taxon>Arthropoda</taxon>
        <taxon>Hexapoda</taxon>
        <taxon>Insecta</taxon>
        <taxon>Pterygota</taxon>
        <taxon>Neoptera</taxon>
        <taxon>Endopterygota</taxon>
        <taxon>Diptera</taxon>
        <taxon>Brachycera</taxon>
        <taxon>Stratiomyomorpha</taxon>
        <taxon>Stratiomyidae</taxon>
        <taxon>Hermetiinae</taxon>
        <taxon>Hermetia</taxon>
    </lineage>
</organism>
<dbReference type="EMBL" id="LR899011">
    <property type="protein sequence ID" value="CAD7085357.1"/>
    <property type="molecule type" value="Genomic_DNA"/>
</dbReference>
<dbReference type="AlphaFoldDB" id="A0A7R8YTS7"/>
<dbReference type="GO" id="GO:0005829">
    <property type="term" value="C:cytosol"/>
    <property type="evidence" value="ECO:0007669"/>
    <property type="project" value="TreeGrafter"/>
</dbReference>
<gene>
    <name evidence="4" type="ORF">HERILL_LOCUS8205</name>
</gene>
<evidence type="ECO:0000313" key="4">
    <source>
        <dbReference type="EMBL" id="CAD7085357.1"/>
    </source>
</evidence>
<dbReference type="PROSITE" id="PS00973">
    <property type="entry name" value="USP_2"/>
    <property type="match status" value="1"/>
</dbReference>
<comment type="similarity">
    <text evidence="1">Belongs to the peptidase C19 family.</text>
</comment>
<dbReference type="Pfam" id="PF00443">
    <property type="entry name" value="UCH"/>
    <property type="match status" value="1"/>
</dbReference>
<dbReference type="SUPFAM" id="SSF54001">
    <property type="entry name" value="Cysteine proteinases"/>
    <property type="match status" value="1"/>
</dbReference>
<dbReference type="InterPro" id="IPR028889">
    <property type="entry name" value="USP"/>
</dbReference>
<dbReference type="PROSITE" id="PS50235">
    <property type="entry name" value="USP_3"/>
    <property type="match status" value="1"/>
</dbReference>
<sequence length="951" mass="107639">MHLLRPMKHANTVDAIKFRGNRIEEFGPLVCNHFRRISSYDNKKLSLKSDKIITTVKKKWVTTDVDITNVRLETLNLPKCEETQSKINITCESHEANQLSEALTLPVRSTQAIHSRTQSPVREIQIVFDDKLKGKERANRLKLSRKSLGIRRRRNFQQKYILEKQEIKSKLNYGQLCIKKYIGNIPNSVARDFSSDLKIKLSKAGKLSLATRQQLRDSEENDENYRIIRSDSVILGSKRKHQYSTLRAAVALGNKRNKSDNMSVYDPRLQSEDRAVGNGYVTRGLHNDENASALGNQYYPNSQPMIATLCNIGNTCYLNSVVYTLRFAPLFLHNLHHLVEDLSHINQRIGKRVKSSSLGRNIGGIHTENVRSWSSKDLASMENSSSDMPKSNQQIATEKLHELYQHLHRNELIESTEPFHADTFLRAIQEVSTIFEGNQQQDAHEFLMCVLDSIRETCQTLIKCVSECPDLIVNGLPEQAESMQSAPSKERERESSIIKTSFFSRRSKRKEDAKQPKGLRLNSPHKENLISSPQLDSLNSAIKNSLSSIITDDDITTTDRERLNEKIKQLGLDFFTEDFEGITVSTTKCLSCETITEQKETMIDIAVPISGYENVDNSEKSQFFIQNSCITREYFRGENKYRCEQCIGYTEAIRSISYEVLPRLLMIQLNRFSGGMEKINSYLPTPFTLQCFCAKCCQQPDNKKHHVYKLYSVITHVGATMSVGHYIAYTCSLDLANDYVNCPKDRRRETQLNSLNSCGNVNSNHNSSNNTCSHVVTTNASEKNIGLMKKMRFGRGKASSSSDMSKQVKSVNGVSNKTITNGVEKLNINTTCASLNCCGLRIKNYANVGGSSYNGSSVANAMNINGIYVESTDDQSSTAFSSASCYSDALSYNSNSNGKSKSSVNNQSTWYMCDDDKIKVMSQREFEELLSPNRKIMVTPYLLFYARRDLQ</sequence>
<reference evidence="4 5" key="1">
    <citation type="submission" date="2020-11" db="EMBL/GenBank/DDBJ databases">
        <authorList>
            <person name="Wallbank WR R."/>
            <person name="Pardo Diaz C."/>
            <person name="Kozak K."/>
            <person name="Martin S."/>
            <person name="Jiggins C."/>
            <person name="Moest M."/>
            <person name="Warren A I."/>
            <person name="Generalovic N T."/>
            <person name="Byers J.R.P. K."/>
            <person name="Montejo-Kovacevich G."/>
            <person name="Yen C E."/>
        </authorList>
    </citation>
    <scope>NUCLEOTIDE SEQUENCE [LARGE SCALE GENOMIC DNA]</scope>
</reference>
<evidence type="ECO:0000259" key="3">
    <source>
        <dbReference type="PROSITE" id="PS50235"/>
    </source>
</evidence>
<evidence type="ECO:0000256" key="1">
    <source>
        <dbReference type="ARBA" id="ARBA00009085"/>
    </source>
</evidence>
<dbReference type="OrthoDB" id="10062454at2759"/>
<dbReference type="PANTHER" id="PTHR24006">
    <property type="entry name" value="UBIQUITIN CARBOXYL-TERMINAL HYDROLASE"/>
    <property type="match status" value="1"/>
</dbReference>
<keyword evidence="5" id="KW-1185">Reference proteome</keyword>
<protein>
    <recommendedName>
        <fullName evidence="3">USP domain-containing protein</fullName>
    </recommendedName>
</protein>
<dbReference type="InterPro" id="IPR018200">
    <property type="entry name" value="USP_CS"/>
</dbReference>
<feature type="region of interest" description="Disordered" evidence="2">
    <location>
        <begin position="505"/>
        <end position="532"/>
    </location>
</feature>
<dbReference type="GO" id="GO:0016579">
    <property type="term" value="P:protein deubiquitination"/>
    <property type="evidence" value="ECO:0007669"/>
    <property type="project" value="InterPro"/>
</dbReference>
<dbReference type="InterPro" id="IPR050164">
    <property type="entry name" value="Peptidase_C19"/>
</dbReference>
<dbReference type="Proteomes" id="UP000594454">
    <property type="component" value="Chromosome 3"/>
</dbReference>
<feature type="domain" description="USP" evidence="3">
    <location>
        <begin position="307"/>
        <end position="948"/>
    </location>
</feature>
<proteinExistence type="inferred from homology"/>
<name>A0A7R8YTS7_HERIL</name>
<evidence type="ECO:0000313" key="5">
    <source>
        <dbReference type="Proteomes" id="UP000594454"/>
    </source>
</evidence>
<dbReference type="Gene3D" id="3.90.70.10">
    <property type="entry name" value="Cysteine proteinases"/>
    <property type="match status" value="1"/>
</dbReference>
<evidence type="ECO:0000256" key="2">
    <source>
        <dbReference type="SAM" id="MobiDB-lite"/>
    </source>
</evidence>
<dbReference type="InterPro" id="IPR001394">
    <property type="entry name" value="Peptidase_C19_UCH"/>
</dbReference>
<dbReference type="InterPro" id="IPR038765">
    <property type="entry name" value="Papain-like_cys_pep_sf"/>
</dbReference>
<dbReference type="GO" id="GO:0004843">
    <property type="term" value="F:cysteine-type deubiquitinase activity"/>
    <property type="evidence" value="ECO:0007669"/>
    <property type="project" value="InterPro"/>
</dbReference>
<accession>A0A7R8YTS7</accession>
<dbReference type="FunCoup" id="A0A7R8YTS7">
    <property type="interactions" value="1633"/>
</dbReference>
<dbReference type="GO" id="GO:0005634">
    <property type="term" value="C:nucleus"/>
    <property type="evidence" value="ECO:0007669"/>
    <property type="project" value="TreeGrafter"/>
</dbReference>
<dbReference type="PANTHER" id="PTHR24006:SF905">
    <property type="entry name" value="UBIQUITIN CARBOXYL-TERMINAL HYDROLASE 1"/>
    <property type="match status" value="1"/>
</dbReference>
<dbReference type="InParanoid" id="A0A7R8YTS7"/>